<evidence type="ECO:0000259" key="1">
    <source>
        <dbReference type="Pfam" id="PF09862"/>
    </source>
</evidence>
<evidence type="ECO:0000313" key="3">
    <source>
        <dbReference type="EMBL" id="OYD16392.1"/>
    </source>
</evidence>
<dbReference type="Pfam" id="PF22747">
    <property type="entry name" value="Zn_ribbon_DUF2089"/>
    <property type="match status" value="1"/>
</dbReference>
<name>A0A235BVX5_UNCW3</name>
<dbReference type="EMBL" id="NOZP01000053">
    <property type="protein sequence ID" value="OYD16392.1"/>
    <property type="molecule type" value="Genomic_DNA"/>
</dbReference>
<organism evidence="3 4">
    <name type="scientific">candidate division WOR-3 bacterium JGI_Cruoil_03_51_56</name>
    <dbReference type="NCBI Taxonomy" id="1973747"/>
    <lineage>
        <taxon>Bacteria</taxon>
        <taxon>Bacteria division WOR-3</taxon>
    </lineage>
</organism>
<accession>A0A235BVX5</accession>
<dbReference type="InterPro" id="IPR018658">
    <property type="entry name" value="DUF2089"/>
</dbReference>
<reference evidence="3 4" key="1">
    <citation type="submission" date="2017-07" db="EMBL/GenBank/DDBJ databases">
        <title>Recovery of genomes from metagenomes via a dereplication, aggregation, and scoring strategy.</title>
        <authorList>
            <person name="Sieber C.M."/>
            <person name="Probst A.J."/>
            <person name="Sharrar A."/>
            <person name="Thomas B.C."/>
            <person name="Hess M."/>
            <person name="Tringe S.G."/>
            <person name="Banfield J.F."/>
        </authorList>
    </citation>
    <scope>NUCLEOTIDE SEQUENCE [LARGE SCALE GENOMIC DNA]</scope>
    <source>
        <strain evidence="3">JGI_Cruoil_03_51_56</strain>
    </source>
</reference>
<dbReference type="Proteomes" id="UP000215559">
    <property type="component" value="Unassembled WGS sequence"/>
</dbReference>
<dbReference type="InterPro" id="IPR053957">
    <property type="entry name" value="DUF2089_Zn_ribbon"/>
</dbReference>
<comment type="caution">
    <text evidence="3">The sequence shown here is derived from an EMBL/GenBank/DDBJ whole genome shotgun (WGS) entry which is preliminary data.</text>
</comment>
<evidence type="ECO:0000259" key="2">
    <source>
        <dbReference type="Pfam" id="PF22747"/>
    </source>
</evidence>
<protein>
    <recommendedName>
        <fullName evidence="5">DUF2089 domain-containing protein</fullName>
    </recommendedName>
</protein>
<dbReference type="AlphaFoldDB" id="A0A235BVX5"/>
<feature type="domain" description="DUF2089" evidence="2">
    <location>
        <begin position="10"/>
        <end position="41"/>
    </location>
</feature>
<evidence type="ECO:0008006" key="5">
    <source>
        <dbReference type="Google" id="ProtNLM"/>
    </source>
</evidence>
<gene>
    <name evidence="3" type="ORF">CH330_02965</name>
</gene>
<dbReference type="Pfam" id="PF09862">
    <property type="entry name" value="DUF2089"/>
    <property type="match status" value="1"/>
</dbReference>
<proteinExistence type="predicted"/>
<sequence length="125" mass="13987">MKRKEILTTCPVCNSSMVISELRCESCGTSVKGKFKIPILCQLPSGLYEFLLVFVKNRGVIREVEQELGISYPTVKARLDAVLAALRFGDQVRTADREHIIGMLEQGEISAEEAEKLLRGETEEK</sequence>
<feature type="domain" description="DUF2089" evidence="1">
    <location>
        <begin position="48"/>
        <end position="87"/>
    </location>
</feature>
<evidence type="ECO:0000313" key="4">
    <source>
        <dbReference type="Proteomes" id="UP000215559"/>
    </source>
</evidence>